<dbReference type="InterPro" id="IPR043167">
    <property type="entry name" value="LpxI_C_sf"/>
</dbReference>
<evidence type="ECO:0000259" key="1">
    <source>
        <dbReference type="Pfam" id="PF06230"/>
    </source>
</evidence>
<dbReference type="InterPro" id="IPR053174">
    <property type="entry name" value="LpxI"/>
</dbReference>
<feature type="domain" description="LpxI N-terminal" evidence="2">
    <location>
        <begin position="1"/>
        <end position="76"/>
    </location>
</feature>
<dbReference type="Pfam" id="PF06230">
    <property type="entry name" value="LpxI_C"/>
    <property type="match status" value="1"/>
</dbReference>
<dbReference type="PANTHER" id="PTHR39962">
    <property type="entry name" value="BLL4848 PROTEIN"/>
    <property type="match status" value="1"/>
</dbReference>
<evidence type="ECO:0000259" key="2">
    <source>
        <dbReference type="Pfam" id="PF17930"/>
    </source>
</evidence>
<proteinExistence type="predicted"/>
<feature type="domain" description="LpxI C-terminal" evidence="1">
    <location>
        <begin position="80"/>
        <end position="216"/>
    </location>
</feature>
<accession>A0ABN1EQR4</accession>
<dbReference type="PANTHER" id="PTHR39962:SF1">
    <property type="entry name" value="LPXI FAMILY PROTEIN"/>
    <property type="match status" value="1"/>
</dbReference>
<dbReference type="InterPro" id="IPR010415">
    <property type="entry name" value="LpxI_C"/>
</dbReference>
<protein>
    <submittedName>
        <fullName evidence="3">LpxI family protein</fullName>
    </submittedName>
</protein>
<name>A0ABN1EQR4_9PROT</name>
<reference evidence="3 4" key="1">
    <citation type="journal article" date="2019" name="Int. J. Syst. Evol. Microbiol.">
        <title>The Global Catalogue of Microorganisms (GCM) 10K type strain sequencing project: providing services to taxonomists for standard genome sequencing and annotation.</title>
        <authorList>
            <consortium name="The Broad Institute Genomics Platform"/>
            <consortium name="The Broad Institute Genome Sequencing Center for Infectious Disease"/>
            <person name="Wu L."/>
            <person name="Ma J."/>
        </authorList>
    </citation>
    <scope>NUCLEOTIDE SEQUENCE [LARGE SCALE GENOMIC DNA]</scope>
    <source>
        <strain evidence="3 4">JCM 15089</strain>
    </source>
</reference>
<evidence type="ECO:0000313" key="4">
    <source>
        <dbReference type="Proteomes" id="UP001499951"/>
    </source>
</evidence>
<sequence>MLKLLRGANCSDVVLAGKLARPKFSEIKLDAKAVLVAPRIIAAARKGDDALLRAVVDTFEREGFHAVGAHEAAPGLLAAAGVMGRIKPSADDEADIAAAFKIVRTLGELDVGQAAVVCEGLPLAVEAAEGTDAMIARVGTLPAHFRGDEKHRKGVLAKAPKPIQDRKTDLPVIGVATVRNAAAVGLAGIAVEAGGALILGQRAVIEEADKLGLFVVGVPHAG</sequence>
<dbReference type="Pfam" id="PF17930">
    <property type="entry name" value="LpxI_N"/>
    <property type="match status" value="1"/>
</dbReference>
<gene>
    <name evidence="3" type="ORF">GCM10008942_21030</name>
</gene>
<dbReference type="EMBL" id="BAAADD010000005">
    <property type="protein sequence ID" value="GAA0572116.1"/>
    <property type="molecule type" value="Genomic_DNA"/>
</dbReference>
<organism evidence="3 4">
    <name type="scientific">Rhizomicrobium electricum</name>
    <dbReference type="NCBI Taxonomy" id="480070"/>
    <lineage>
        <taxon>Bacteria</taxon>
        <taxon>Pseudomonadati</taxon>
        <taxon>Pseudomonadota</taxon>
        <taxon>Alphaproteobacteria</taxon>
        <taxon>Micropepsales</taxon>
        <taxon>Micropepsaceae</taxon>
        <taxon>Rhizomicrobium</taxon>
    </lineage>
</organism>
<dbReference type="InterPro" id="IPR041255">
    <property type="entry name" value="LpxI_N"/>
</dbReference>
<comment type="caution">
    <text evidence="3">The sequence shown here is derived from an EMBL/GenBank/DDBJ whole genome shotgun (WGS) entry which is preliminary data.</text>
</comment>
<keyword evidence="4" id="KW-1185">Reference proteome</keyword>
<dbReference type="Gene3D" id="3.40.50.20">
    <property type="match status" value="1"/>
</dbReference>
<evidence type="ECO:0000313" key="3">
    <source>
        <dbReference type="EMBL" id="GAA0572116.1"/>
    </source>
</evidence>
<dbReference type="Gene3D" id="3.40.140.80">
    <property type="match status" value="1"/>
</dbReference>
<dbReference type="Proteomes" id="UP001499951">
    <property type="component" value="Unassembled WGS sequence"/>
</dbReference>